<feature type="region of interest" description="Disordered" evidence="6">
    <location>
        <begin position="219"/>
        <end position="292"/>
    </location>
</feature>
<dbReference type="AlphaFoldDB" id="A0A7V8VCW6"/>
<evidence type="ECO:0000256" key="2">
    <source>
        <dbReference type="ARBA" id="ARBA00022980"/>
    </source>
</evidence>
<comment type="subunit">
    <text evidence="5">Part of the 50S ribosomal subunit. Forms a bridge to the 30S subunit in the 70S ribosome.</text>
</comment>
<feature type="compositionally biased region" description="Basic residues" evidence="6">
    <location>
        <begin position="266"/>
        <end position="285"/>
    </location>
</feature>
<dbReference type="PIRSF" id="PIRSF002158">
    <property type="entry name" value="Ribosomal_L2"/>
    <property type="match status" value="1"/>
</dbReference>
<dbReference type="GO" id="GO:0002181">
    <property type="term" value="P:cytoplasmic translation"/>
    <property type="evidence" value="ECO:0007669"/>
    <property type="project" value="TreeGrafter"/>
</dbReference>
<evidence type="ECO:0000256" key="3">
    <source>
        <dbReference type="ARBA" id="ARBA00023274"/>
    </source>
</evidence>
<dbReference type="FunFam" id="2.30.30.30:FF:000001">
    <property type="entry name" value="50S ribosomal protein L2"/>
    <property type="match status" value="1"/>
</dbReference>
<feature type="domain" description="Large ribosomal subunit protein uL2 RNA-binding" evidence="8">
    <location>
        <begin position="45"/>
        <end position="126"/>
    </location>
</feature>
<evidence type="ECO:0000259" key="7">
    <source>
        <dbReference type="SMART" id="SM01382"/>
    </source>
</evidence>
<evidence type="ECO:0000256" key="4">
    <source>
        <dbReference type="ARBA" id="ARBA00035242"/>
    </source>
</evidence>
<dbReference type="Proteomes" id="UP000542342">
    <property type="component" value="Unassembled WGS sequence"/>
</dbReference>
<evidence type="ECO:0000313" key="10">
    <source>
        <dbReference type="Proteomes" id="UP000542342"/>
    </source>
</evidence>
<evidence type="ECO:0000256" key="1">
    <source>
        <dbReference type="ARBA" id="ARBA00005636"/>
    </source>
</evidence>
<reference evidence="9 10" key="1">
    <citation type="submission" date="2020-07" db="EMBL/GenBank/DDBJ databases">
        <title>Thermogemmata thermophila gen. nov., sp. nov., a novel moderate thermophilic planctomycete from a Kamchatka hot spring.</title>
        <authorList>
            <person name="Elcheninov A.G."/>
            <person name="Podosokorskaya O.A."/>
            <person name="Kovaleva O.L."/>
            <person name="Novikov A."/>
            <person name="Bonch-Osmolovskaya E.A."/>
            <person name="Toshchakov S.V."/>
            <person name="Kublanov I.V."/>
        </authorList>
    </citation>
    <scope>NUCLEOTIDE SEQUENCE [LARGE SCALE GENOMIC DNA]</scope>
    <source>
        <strain evidence="9 10">2918</strain>
    </source>
</reference>
<evidence type="ECO:0000256" key="5">
    <source>
        <dbReference type="HAMAP-Rule" id="MF_01320"/>
    </source>
</evidence>
<gene>
    <name evidence="5 9" type="primary">rplB</name>
    <name evidence="9" type="ORF">H0921_06040</name>
</gene>
<dbReference type="InterPro" id="IPR022671">
    <property type="entry name" value="Ribosomal_uL2_CS"/>
</dbReference>
<dbReference type="InterPro" id="IPR005880">
    <property type="entry name" value="Ribosomal_uL2_bac/org-type"/>
</dbReference>
<dbReference type="InterPro" id="IPR012340">
    <property type="entry name" value="NA-bd_OB-fold"/>
</dbReference>
<evidence type="ECO:0000259" key="8">
    <source>
        <dbReference type="SMART" id="SM01383"/>
    </source>
</evidence>
<dbReference type="RefSeq" id="WP_194537120.1">
    <property type="nucleotide sequence ID" value="NZ_JACEFB010000002.1"/>
</dbReference>
<dbReference type="SMART" id="SM01383">
    <property type="entry name" value="Ribosomal_L2"/>
    <property type="match status" value="1"/>
</dbReference>
<dbReference type="FunFam" id="4.10.950.10:FF:000001">
    <property type="entry name" value="50S ribosomal protein L2"/>
    <property type="match status" value="1"/>
</dbReference>
<dbReference type="Gene3D" id="4.10.950.10">
    <property type="entry name" value="Ribosomal protein L2, domain 3"/>
    <property type="match status" value="1"/>
</dbReference>
<keyword evidence="10" id="KW-1185">Reference proteome</keyword>
<dbReference type="Pfam" id="PF03947">
    <property type="entry name" value="Ribosomal_L2_C"/>
    <property type="match status" value="1"/>
</dbReference>
<dbReference type="PANTHER" id="PTHR13691:SF5">
    <property type="entry name" value="LARGE RIBOSOMAL SUBUNIT PROTEIN UL2M"/>
    <property type="match status" value="1"/>
</dbReference>
<evidence type="ECO:0000313" key="9">
    <source>
        <dbReference type="EMBL" id="MBA2225722.1"/>
    </source>
</evidence>
<name>A0A7V8VCW6_9BACT</name>
<dbReference type="SUPFAM" id="SSF50249">
    <property type="entry name" value="Nucleic acid-binding proteins"/>
    <property type="match status" value="1"/>
</dbReference>
<keyword evidence="5" id="KW-0699">rRNA-binding</keyword>
<dbReference type="Gene3D" id="2.40.50.140">
    <property type="entry name" value="Nucleic acid-binding proteins"/>
    <property type="match status" value="1"/>
</dbReference>
<dbReference type="SMART" id="SM01382">
    <property type="entry name" value="Ribosomal_L2_C"/>
    <property type="match status" value="1"/>
</dbReference>
<dbReference type="PROSITE" id="PS00467">
    <property type="entry name" value="RIBOSOMAL_L2"/>
    <property type="match status" value="1"/>
</dbReference>
<sequence>MGIKQYKPTSPGRRGGMVSDFADCTFPRVNCPDKNLLVPRKKKGGRNFQGIITSRFRGGGHKKMYRLIDFKRRRDNVEATVLRIEYDPNRSARIALIEYPPDERYEYHRSYILAPEGLKAGDKVMSGESDAVEPRPGNCMPLWKIPLGMAVHNVELTPGRGGQLCRSAGCSAILQAREKDWALLQLPSGEVRKVSAKCRATIGVLSNAEHMNIALGKAGRKRWMGRRPHNRGTSQNPIDHPMGGGEGRTSGGRHPCSPTGVLSKGGKTRRRRKPSSKAIIRRRPPGRFQNTA</sequence>
<keyword evidence="2 5" id="KW-0689">Ribosomal protein</keyword>
<comment type="function">
    <text evidence="5">One of the primary rRNA binding proteins. Required for association of the 30S and 50S subunits to form the 70S ribosome, for tRNA binding and peptide bond formation. It has been suggested to have peptidyltransferase activity; this is somewhat controversial. Makes several contacts with the 16S rRNA in the 70S ribosome.</text>
</comment>
<feature type="compositionally biased region" description="Basic residues" evidence="6">
    <location>
        <begin position="219"/>
        <end position="230"/>
    </location>
</feature>
<dbReference type="GO" id="GO:0015934">
    <property type="term" value="C:large ribosomal subunit"/>
    <property type="evidence" value="ECO:0007669"/>
    <property type="project" value="InterPro"/>
</dbReference>
<dbReference type="GO" id="GO:0019843">
    <property type="term" value="F:rRNA binding"/>
    <property type="evidence" value="ECO:0007669"/>
    <property type="project" value="UniProtKB-UniRule"/>
</dbReference>
<dbReference type="SUPFAM" id="SSF50104">
    <property type="entry name" value="Translation proteins SH3-like domain"/>
    <property type="match status" value="1"/>
</dbReference>
<dbReference type="InterPro" id="IPR014722">
    <property type="entry name" value="Rib_uL2_dom2"/>
</dbReference>
<keyword evidence="5" id="KW-0694">RNA-binding</keyword>
<comment type="similarity">
    <text evidence="1 5">Belongs to the universal ribosomal protein uL2 family.</text>
</comment>
<dbReference type="Pfam" id="PF00181">
    <property type="entry name" value="Ribosomal_L2_N"/>
    <property type="match status" value="1"/>
</dbReference>
<organism evidence="9 10">
    <name type="scientific">Thermogemmata fonticola</name>
    <dbReference type="NCBI Taxonomy" id="2755323"/>
    <lineage>
        <taxon>Bacteria</taxon>
        <taxon>Pseudomonadati</taxon>
        <taxon>Planctomycetota</taxon>
        <taxon>Planctomycetia</taxon>
        <taxon>Gemmatales</taxon>
        <taxon>Gemmataceae</taxon>
        <taxon>Thermogemmata</taxon>
    </lineage>
</organism>
<dbReference type="HAMAP" id="MF_01320_B">
    <property type="entry name" value="Ribosomal_uL2_B"/>
    <property type="match status" value="1"/>
</dbReference>
<dbReference type="Gene3D" id="2.30.30.30">
    <property type="match status" value="1"/>
</dbReference>
<dbReference type="GO" id="GO:0003735">
    <property type="term" value="F:structural constituent of ribosome"/>
    <property type="evidence" value="ECO:0007669"/>
    <property type="project" value="InterPro"/>
</dbReference>
<keyword evidence="3 5" id="KW-0687">Ribonucleoprotein</keyword>
<dbReference type="InterPro" id="IPR002171">
    <property type="entry name" value="Ribosomal_uL2"/>
</dbReference>
<dbReference type="GO" id="GO:0016740">
    <property type="term" value="F:transferase activity"/>
    <property type="evidence" value="ECO:0007669"/>
    <property type="project" value="InterPro"/>
</dbReference>
<dbReference type="InterPro" id="IPR014726">
    <property type="entry name" value="Ribosomal_uL2_dom3"/>
</dbReference>
<evidence type="ECO:0000256" key="6">
    <source>
        <dbReference type="SAM" id="MobiDB-lite"/>
    </source>
</evidence>
<proteinExistence type="inferred from homology"/>
<dbReference type="EMBL" id="JACEFB010000002">
    <property type="protein sequence ID" value="MBA2225722.1"/>
    <property type="molecule type" value="Genomic_DNA"/>
</dbReference>
<accession>A0A7V8VCW6</accession>
<dbReference type="PANTHER" id="PTHR13691">
    <property type="entry name" value="RIBOSOMAL PROTEIN L2"/>
    <property type="match status" value="1"/>
</dbReference>
<feature type="domain" description="Large ribosomal subunit protein uL2 C-terminal" evidence="7">
    <location>
        <begin position="134"/>
        <end position="262"/>
    </location>
</feature>
<dbReference type="NCBIfam" id="TIGR01171">
    <property type="entry name" value="rplB_bact"/>
    <property type="match status" value="1"/>
</dbReference>
<comment type="caution">
    <text evidence="9">The sequence shown here is derived from an EMBL/GenBank/DDBJ whole genome shotgun (WGS) entry which is preliminary data.</text>
</comment>
<dbReference type="InterPro" id="IPR022666">
    <property type="entry name" value="Ribosomal_uL2_RNA-bd_dom"/>
</dbReference>
<dbReference type="InterPro" id="IPR022669">
    <property type="entry name" value="Ribosomal_uL2_C"/>
</dbReference>
<dbReference type="InterPro" id="IPR008991">
    <property type="entry name" value="Translation_prot_SH3-like_sf"/>
</dbReference>
<protein>
    <recommendedName>
        <fullName evidence="4 5">Large ribosomal subunit protein uL2</fullName>
    </recommendedName>
</protein>